<dbReference type="Pfam" id="PF07683">
    <property type="entry name" value="CobW_C"/>
    <property type="match status" value="1"/>
</dbReference>
<dbReference type="Gene3D" id="3.40.50.300">
    <property type="entry name" value="P-loop containing nucleotide triphosphate hydrolases"/>
    <property type="match status" value="1"/>
</dbReference>
<reference evidence="8 9" key="1">
    <citation type="submission" date="2019-03" db="EMBL/GenBank/DDBJ databases">
        <title>Genomic Encyclopedia of Type Strains, Phase IV (KMG-IV): sequencing the most valuable type-strain genomes for metagenomic binning, comparative biology and taxonomic classification.</title>
        <authorList>
            <person name="Goeker M."/>
        </authorList>
    </citation>
    <scope>NUCLEOTIDE SEQUENCE [LARGE SCALE GENOMIC DNA]</scope>
    <source>
        <strain evidence="8 9">DSM 22958</strain>
    </source>
</reference>
<proteinExistence type="inferred from homology"/>
<keyword evidence="9" id="KW-1185">Reference proteome</keyword>
<comment type="caution">
    <text evidence="8">The sequence shown here is derived from an EMBL/GenBank/DDBJ whole genome shotgun (WGS) entry which is preliminary data.</text>
</comment>
<dbReference type="OrthoDB" id="9808822at2"/>
<dbReference type="Gene3D" id="3.30.1220.10">
    <property type="entry name" value="CobW-like, C-terminal domain"/>
    <property type="match status" value="1"/>
</dbReference>
<keyword evidence="1" id="KW-0547">Nucleotide-binding</keyword>
<dbReference type="CDD" id="cd03112">
    <property type="entry name" value="CobW-like"/>
    <property type="match status" value="1"/>
</dbReference>
<evidence type="ECO:0000313" key="9">
    <source>
        <dbReference type="Proteomes" id="UP000294881"/>
    </source>
</evidence>
<evidence type="ECO:0000256" key="1">
    <source>
        <dbReference type="ARBA" id="ARBA00022741"/>
    </source>
</evidence>
<dbReference type="NCBIfam" id="TIGR02475">
    <property type="entry name" value="CobW"/>
    <property type="match status" value="1"/>
</dbReference>
<evidence type="ECO:0000256" key="6">
    <source>
        <dbReference type="ARBA" id="ARBA00049117"/>
    </source>
</evidence>
<evidence type="ECO:0000259" key="7">
    <source>
        <dbReference type="SMART" id="SM00833"/>
    </source>
</evidence>
<dbReference type="InterPro" id="IPR011629">
    <property type="entry name" value="CobW-like_C"/>
</dbReference>
<dbReference type="PANTHER" id="PTHR13748">
    <property type="entry name" value="COBW-RELATED"/>
    <property type="match status" value="1"/>
</dbReference>
<gene>
    <name evidence="8" type="ORF">EV666_102116</name>
</gene>
<dbReference type="InterPro" id="IPR003495">
    <property type="entry name" value="CobW/HypB/UreG_nucleotide-bd"/>
</dbReference>
<dbReference type="GO" id="GO:0005737">
    <property type="term" value="C:cytoplasm"/>
    <property type="evidence" value="ECO:0007669"/>
    <property type="project" value="TreeGrafter"/>
</dbReference>
<dbReference type="RefSeq" id="WP_132003184.1">
    <property type="nucleotide sequence ID" value="NZ_JBHUNN010000002.1"/>
</dbReference>
<dbReference type="Pfam" id="PF02492">
    <property type="entry name" value="cobW"/>
    <property type="match status" value="1"/>
</dbReference>
<dbReference type="InterPro" id="IPR036627">
    <property type="entry name" value="CobW-likC_sf"/>
</dbReference>
<dbReference type="SUPFAM" id="SSF52540">
    <property type="entry name" value="P-loop containing nucleoside triphosphate hydrolases"/>
    <property type="match status" value="1"/>
</dbReference>
<dbReference type="InterPro" id="IPR027417">
    <property type="entry name" value="P-loop_NTPase"/>
</dbReference>
<protein>
    <submittedName>
        <fullName evidence="8">Cobalamin biosynthesis protein CobW</fullName>
    </submittedName>
</protein>
<evidence type="ECO:0000256" key="2">
    <source>
        <dbReference type="ARBA" id="ARBA00022801"/>
    </source>
</evidence>
<dbReference type="GO" id="GO:0009236">
    <property type="term" value="P:cobalamin biosynthetic process"/>
    <property type="evidence" value="ECO:0007669"/>
    <property type="project" value="InterPro"/>
</dbReference>
<dbReference type="SMART" id="SM00833">
    <property type="entry name" value="CobW_C"/>
    <property type="match status" value="1"/>
</dbReference>
<feature type="domain" description="CobW C-terminal" evidence="7">
    <location>
        <begin position="268"/>
        <end position="357"/>
    </location>
</feature>
<comment type="function">
    <text evidence="5">Zinc chaperone that directly transfers zinc cofactor to target proteins, thereby activating them. Zinc is transferred from the CXCC motif in the GTPase domain to the zinc binding site in target proteins in a process requiring GTP hydrolysis.</text>
</comment>
<sequence length="359" mass="37813">MNALGPHAPPSAAVARPGQTRTPCTVITGFLGAGKTTLIRALLEKADGRRFAVIVNEFGDVGIDGELLKSCGLASCPGENIVELANGCICCTVADDFAPALDRILALPQGVDHILIETSGLALPKPLVQAFNWPEIRNRVTVDAVIAVADAAALAEGQVAHDMEALAAQRAADESLDHDDPVEEVFEDQMACADLVVLTRTDLIDAAGLEKARAHVAAHVAAGVRTIAAAHGDVDPMALIGLGHAVEDQIEGRKTHHDDELDHEHDDFDSFVVDLADPQSPEDLAARVQAATGVDNVLRIKGFARVAGKPMRLVVQAAGPRVSHYFDRPWRAGETPATRLVVIGLNGLDRAAVEAALKA</sequence>
<dbReference type="GO" id="GO:0016787">
    <property type="term" value="F:hydrolase activity"/>
    <property type="evidence" value="ECO:0007669"/>
    <property type="project" value="UniProtKB-KW"/>
</dbReference>
<dbReference type="InterPro" id="IPR051316">
    <property type="entry name" value="Zinc-reg_GTPase_activator"/>
</dbReference>
<evidence type="ECO:0000313" key="8">
    <source>
        <dbReference type="EMBL" id="TCO15138.1"/>
    </source>
</evidence>
<evidence type="ECO:0000256" key="3">
    <source>
        <dbReference type="ARBA" id="ARBA00023186"/>
    </source>
</evidence>
<dbReference type="AlphaFoldDB" id="A0A4R2GVY6"/>
<keyword evidence="2" id="KW-0378">Hydrolase</keyword>
<dbReference type="SUPFAM" id="SSF90002">
    <property type="entry name" value="Hypothetical protein YjiA, C-terminal domain"/>
    <property type="match status" value="1"/>
</dbReference>
<name>A0A4R2GVY6_9HYPH</name>
<dbReference type="PANTHER" id="PTHR13748:SF62">
    <property type="entry name" value="COBW DOMAIN-CONTAINING PROTEIN"/>
    <property type="match status" value="1"/>
</dbReference>
<evidence type="ECO:0000256" key="5">
    <source>
        <dbReference type="ARBA" id="ARBA00045658"/>
    </source>
</evidence>
<organism evidence="8 9">
    <name type="scientific">Camelimonas lactis</name>
    <dbReference type="NCBI Taxonomy" id="659006"/>
    <lineage>
        <taxon>Bacteria</taxon>
        <taxon>Pseudomonadati</taxon>
        <taxon>Pseudomonadota</taxon>
        <taxon>Alphaproteobacteria</taxon>
        <taxon>Hyphomicrobiales</taxon>
        <taxon>Chelatococcaceae</taxon>
        <taxon>Camelimonas</taxon>
    </lineage>
</organism>
<accession>A0A4R2GVY6</accession>
<dbReference type="GO" id="GO:0000166">
    <property type="term" value="F:nucleotide binding"/>
    <property type="evidence" value="ECO:0007669"/>
    <property type="project" value="UniProtKB-KW"/>
</dbReference>
<dbReference type="InterPro" id="IPR012824">
    <property type="entry name" value="CobW"/>
</dbReference>
<keyword evidence="3" id="KW-0143">Chaperone</keyword>
<evidence type="ECO:0000256" key="4">
    <source>
        <dbReference type="ARBA" id="ARBA00034320"/>
    </source>
</evidence>
<comment type="catalytic activity">
    <reaction evidence="6">
        <text>GTP + H2O = GDP + phosphate + H(+)</text>
        <dbReference type="Rhea" id="RHEA:19669"/>
        <dbReference type="ChEBI" id="CHEBI:15377"/>
        <dbReference type="ChEBI" id="CHEBI:15378"/>
        <dbReference type="ChEBI" id="CHEBI:37565"/>
        <dbReference type="ChEBI" id="CHEBI:43474"/>
        <dbReference type="ChEBI" id="CHEBI:58189"/>
    </reaction>
    <physiologicalReaction direction="left-to-right" evidence="6">
        <dbReference type="Rhea" id="RHEA:19670"/>
    </physiologicalReaction>
</comment>
<comment type="similarity">
    <text evidence="4">Belongs to the SIMIBI class G3E GTPase family. ZNG1 subfamily.</text>
</comment>
<dbReference type="EMBL" id="SLWL01000002">
    <property type="protein sequence ID" value="TCO15138.1"/>
    <property type="molecule type" value="Genomic_DNA"/>
</dbReference>
<dbReference type="Proteomes" id="UP000294881">
    <property type="component" value="Unassembled WGS sequence"/>
</dbReference>